<keyword evidence="2" id="KW-0433">Leucine-rich repeat</keyword>
<dbReference type="FunFam" id="3.80.10.10:FF:000041">
    <property type="entry name" value="LRR receptor-like serine/threonine-protein kinase ERECTA"/>
    <property type="match status" value="1"/>
</dbReference>
<keyword evidence="5" id="KW-0472">Membrane</keyword>
<name>A0AAV3QGC2_LITER</name>
<keyword evidence="6" id="KW-0325">Glycoprotein</keyword>
<reference evidence="9 10" key="1">
    <citation type="submission" date="2024-01" db="EMBL/GenBank/DDBJ databases">
        <title>The complete chloroplast genome sequence of Lithospermum erythrorhizon: insights into the phylogenetic relationship among Boraginaceae species and the maternal lineages of purple gromwells.</title>
        <authorList>
            <person name="Okada T."/>
            <person name="Watanabe K."/>
        </authorList>
    </citation>
    <scope>NUCLEOTIDE SEQUENCE [LARGE SCALE GENOMIC DNA]</scope>
</reference>
<dbReference type="InterPro" id="IPR013210">
    <property type="entry name" value="LRR_N_plant-typ"/>
</dbReference>
<dbReference type="AlphaFoldDB" id="A0AAV3QGC2"/>
<dbReference type="Pfam" id="PF08263">
    <property type="entry name" value="LRRNT_2"/>
    <property type="match status" value="1"/>
</dbReference>
<feature type="domain" description="Leucine-rich repeat-containing N-terminal plant-type" evidence="8">
    <location>
        <begin position="31"/>
        <end position="64"/>
    </location>
</feature>
<dbReference type="InterPro" id="IPR001611">
    <property type="entry name" value="Leu-rich_rpt"/>
</dbReference>
<evidence type="ECO:0000256" key="7">
    <source>
        <dbReference type="SAM" id="SignalP"/>
    </source>
</evidence>
<comment type="subcellular location">
    <subcellularLocation>
        <location evidence="1">Membrane</location>
    </subcellularLocation>
</comment>
<proteinExistence type="predicted"/>
<dbReference type="InterPro" id="IPR032675">
    <property type="entry name" value="LRR_dom_sf"/>
</dbReference>
<evidence type="ECO:0000256" key="1">
    <source>
        <dbReference type="ARBA" id="ARBA00004370"/>
    </source>
</evidence>
<evidence type="ECO:0000256" key="3">
    <source>
        <dbReference type="ARBA" id="ARBA00022729"/>
    </source>
</evidence>
<protein>
    <recommendedName>
        <fullName evidence="8">Leucine-rich repeat-containing N-terminal plant-type domain-containing protein</fullName>
    </recommendedName>
</protein>
<evidence type="ECO:0000256" key="6">
    <source>
        <dbReference type="ARBA" id="ARBA00023180"/>
    </source>
</evidence>
<evidence type="ECO:0000256" key="5">
    <source>
        <dbReference type="ARBA" id="ARBA00023136"/>
    </source>
</evidence>
<dbReference type="EMBL" id="BAABME010036653">
    <property type="protein sequence ID" value="GAA0162223.1"/>
    <property type="molecule type" value="Genomic_DNA"/>
</dbReference>
<evidence type="ECO:0000313" key="10">
    <source>
        <dbReference type="Proteomes" id="UP001454036"/>
    </source>
</evidence>
<evidence type="ECO:0000313" key="9">
    <source>
        <dbReference type="EMBL" id="GAA0162223.1"/>
    </source>
</evidence>
<feature type="chain" id="PRO_5043977256" description="Leucine-rich repeat-containing N-terminal plant-type domain-containing protein" evidence="7">
    <location>
        <begin position="27"/>
        <end position="199"/>
    </location>
</feature>
<organism evidence="9 10">
    <name type="scientific">Lithospermum erythrorhizon</name>
    <name type="common">Purple gromwell</name>
    <name type="synonym">Lithospermum officinale var. erythrorhizon</name>
    <dbReference type="NCBI Taxonomy" id="34254"/>
    <lineage>
        <taxon>Eukaryota</taxon>
        <taxon>Viridiplantae</taxon>
        <taxon>Streptophyta</taxon>
        <taxon>Embryophyta</taxon>
        <taxon>Tracheophyta</taxon>
        <taxon>Spermatophyta</taxon>
        <taxon>Magnoliopsida</taxon>
        <taxon>eudicotyledons</taxon>
        <taxon>Gunneridae</taxon>
        <taxon>Pentapetalae</taxon>
        <taxon>asterids</taxon>
        <taxon>lamiids</taxon>
        <taxon>Boraginales</taxon>
        <taxon>Boraginaceae</taxon>
        <taxon>Boraginoideae</taxon>
        <taxon>Lithospermeae</taxon>
        <taxon>Lithospermum</taxon>
    </lineage>
</organism>
<keyword evidence="4" id="KW-0677">Repeat</keyword>
<accession>A0AAV3QGC2</accession>
<dbReference type="GO" id="GO:0016020">
    <property type="term" value="C:membrane"/>
    <property type="evidence" value="ECO:0007669"/>
    <property type="project" value="UniProtKB-SubCell"/>
</dbReference>
<feature type="signal peptide" evidence="7">
    <location>
        <begin position="1"/>
        <end position="26"/>
    </location>
</feature>
<keyword evidence="3 7" id="KW-0732">Signal</keyword>
<dbReference type="InterPro" id="IPR053213">
    <property type="entry name" value="RLP29"/>
</dbReference>
<dbReference type="PANTHER" id="PTHR48009">
    <property type="entry name" value="LEUCINE-RICH REPEAT (LRR) FAMILY PROTEIN"/>
    <property type="match status" value="1"/>
</dbReference>
<evidence type="ECO:0000256" key="2">
    <source>
        <dbReference type="ARBA" id="ARBA00022614"/>
    </source>
</evidence>
<dbReference type="Gene3D" id="3.80.10.10">
    <property type="entry name" value="Ribonuclease Inhibitor"/>
    <property type="match status" value="1"/>
</dbReference>
<gene>
    <name evidence="9" type="ORF">LIER_43600</name>
</gene>
<dbReference type="SUPFAM" id="SSF52058">
    <property type="entry name" value="L domain-like"/>
    <property type="match status" value="1"/>
</dbReference>
<dbReference type="Pfam" id="PF00560">
    <property type="entry name" value="LRR_1"/>
    <property type="match status" value="3"/>
</dbReference>
<evidence type="ECO:0000259" key="8">
    <source>
        <dbReference type="Pfam" id="PF08263"/>
    </source>
</evidence>
<comment type="caution">
    <text evidence="9">The sequence shown here is derived from an EMBL/GenBank/DDBJ whole genome shotgun (WGS) entry which is preliminary data.</text>
</comment>
<sequence>MGTLDFIKSLLFICFWVPFLFMNVWSETHWEDIQMLKQFKDSIDSNSIRNISCLSSWDFSVDPCDNLFGEKFTCGIRCDVVLGSISRVTELGLEEASYSGSLSSVDWNLPYLETLDLTGNYVYGWVPDSFSNLTRLKKLRVSGNSLTGSIPESLGFISGLEELSLDNNFLVGIVPLALNGLNNLKRLELLREQAQWLVS</sequence>
<evidence type="ECO:0000256" key="4">
    <source>
        <dbReference type="ARBA" id="ARBA00022737"/>
    </source>
</evidence>
<dbReference type="Proteomes" id="UP001454036">
    <property type="component" value="Unassembled WGS sequence"/>
</dbReference>
<keyword evidence="10" id="KW-1185">Reference proteome</keyword>
<dbReference type="PANTHER" id="PTHR48009:SF7">
    <property type="entry name" value="LEUCINE-RICH REPEAT (LRR) FAMILY PROTEIN"/>
    <property type="match status" value="1"/>
</dbReference>